<name>A0ABD2LHI4_9BILA</name>
<organism evidence="2 3">
    <name type="scientific">Heterodera trifolii</name>
    <dbReference type="NCBI Taxonomy" id="157864"/>
    <lineage>
        <taxon>Eukaryota</taxon>
        <taxon>Metazoa</taxon>
        <taxon>Ecdysozoa</taxon>
        <taxon>Nematoda</taxon>
        <taxon>Chromadorea</taxon>
        <taxon>Rhabditida</taxon>
        <taxon>Tylenchina</taxon>
        <taxon>Tylenchomorpha</taxon>
        <taxon>Tylenchoidea</taxon>
        <taxon>Heteroderidae</taxon>
        <taxon>Heteroderinae</taxon>
        <taxon>Heterodera</taxon>
    </lineage>
</organism>
<evidence type="ECO:0000313" key="2">
    <source>
        <dbReference type="EMBL" id="KAL3114678.1"/>
    </source>
</evidence>
<proteinExistence type="predicted"/>
<keyword evidence="1" id="KW-1133">Transmembrane helix</keyword>
<reference evidence="2 3" key="1">
    <citation type="submission" date="2024-10" db="EMBL/GenBank/DDBJ databases">
        <authorList>
            <person name="Kim D."/>
        </authorList>
    </citation>
    <scope>NUCLEOTIDE SEQUENCE [LARGE SCALE GENOMIC DNA]</scope>
    <source>
        <strain evidence="2">BH-2024</strain>
    </source>
</reference>
<evidence type="ECO:0000313" key="3">
    <source>
        <dbReference type="Proteomes" id="UP001620626"/>
    </source>
</evidence>
<keyword evidence="3" id="KW-1185">Reference proteome</keyword>
<dbReference type="EMBL" id="JBICBT010000411">
    <property type="protein sequence ID" value="KAL3114678.1"/>
    <property type="molecule type" value="Genomic_DNA"/>
</dbReference>
<dbReference type="AlphaFoldDB" id="A0ABD2LHI4"/>
<feature type="transmembrane region" description="Helical" evidence="1">
    <location>
        <begin position="499"/>
        <end position="520"/>
    </location>
</feature>
<keyword evidence="1" id="KW-0812">Transmembrane</keyword>
<gene>
    <name evidence="2" type="ORF">niasHT_016309</name>
</gene>
<dbReference type="Proteomes" id="UP001620626">
    <property type="component" value="Unassembled WGS sequence"/>
</dbReference>
<comment type="caution">
    <text evidence="2">The sequence shown here is derived from an EMBL/GenBank/DDBJ whole genome shotgun (WGS) entry which is preliminary data.</text>
</comment>
<evidence type="ECO:0000256" key="1">
    <source>
        <dbReference type="SAM" id="Phobius"/>
    </source>
</evidence>
<accession>A0ABD2LHI4</accession>
<protein>
    <submittedName>
        <fullName evidence="2">Uncharacterized protein</fullName>
    </submittedName>
</protein>
<sequence>MSLGHSAPVVNPRTELALHQSMAKGQGTTVSTAKSTMTTAVAVIERHSKENTRALTIFKREETSWTSILLNLLKGIGGIGTFILDLGKDIIKDVLKTVTEKLIDHALKEDCDTLRKRCSCGWGACHPNRGGVADACCVQGYSWKCCENAKQIIEECMSKCSKCGWGECHVMEGAPDARDDSCCKSGYAWRCCSKAPPIISECQKQIQQECPKNCTWIECHESSGSPPSECCTAGFKMKCCEKAPIKLNPCQQMKQACGRYFFCVPFDNSKGDQCCQKGFQLKCGRDNKTVHCLLDKQRDWNAFLNCLPNDDIDCYTNEVCRETIDLVNSDKVKNCPRFKECMVRQNTLISFDQCLLSTQDKTKEGGDIYFNQTSCNEPLPTEPSTQTEETPIEVKPVNPLEAYRDKPYVAVLDVGNCTEIVRELCPCKVGFCVRRDGYSRTNCCPSDYDLVCCATKAKAIDEIQADNKTMELLKKATGEPVFSDFTEFTTPSSALGQQGIYWTVVSFLGIVLWSMIARGFGSVE</sequence>
<keyword evidence="1" id="KW-0472">Membrane</keyword>